<dbReference type="AlphaFoldDB" id="A0AA48GFC4"/>
<evidence type="ECO:0000313" key="5">
    <source>
        <dbReference type="Proteomes" id="UP001238179"/>
    </source>
</evidence>
<feature type="chain" id="PRO_5041421829" description="Amidohydrolase-related domain-containing protein" evidence="2">
    <location>
        <begin position="19"/>
        <end position="353"/>
    </location>
</feature>
<dbReference type="GO" id="GO:0019748">
    <property type="term" value="P:secondary metabolic process"/>
    <property type="evidence" value="ECO:0007669"/>
    <property type="project" value="TreeGrafter"/>
</dbReference>
<reference evidence="5" key="1">
    <citation type="journal article" date="2023" name="Int. J. Syst. Evol. Microbiol.">
        <title>Mesoterricola silvestris gen. nov., sp. nov., Mesoterricola sediminis sp. nov., Geothrix oryzae sp. nov., Geothrix edaphica sp. nov., Geothrix rubra sp. nov., and Geothrix limicola sp. nov., six novel members of Acidobacteriota isolated from soils.</title>
        <authorList>
            <person name="Itoh H."/>
            <person name="Sugisawa Y."/>
            <person name="Mise K."/>
            <person name="Xu Z."/>
            <person name="Kuniyasu M."/>
            <person name="Ushijima N."/>
            <person name="Kawano K."/>
            <person name="Kobayashi E."/>
            <person name="Shiratori Y."/>
            <person name="Masuda Y."/>
            <person name="Senoo K."/>
        </authorList>
    </citation>
    <scope>NUCLEOTIDE SEQUENCE [LARGE SCALE GENOMIC DNA]</scope>
    <source>
        <strain evidence="5">W79</strain>
    </source>
</reference>
<dbReference type="GO" id="GO:0016787">
    <property type="term" value="F:hydrolase activity"/>
    <property type="evidence" value="ECO:0007669"/>
    <property type="project" value="InterPro"/>
</dbReference>
<organism evidence="4 5">
    <name type="scientific">Mesoterricola silvestris</name>
    <dbReference type="NCBI Taxonomy" id="2927979"/>
    <lineage>
        <taxon>Bacteria</taxon>
        <taxon>Pseudomonadati</taxon>
        <taxon>Acidobacteriota</taxon>
        <taxon>Holophagae</taxon>
        <taxon>Holophagales</taxon>
        <taxon>Holophagaceae</taxon>
        <taxon>Mesoterricola</taxon>
    </lineage>
</organism>
<evidence type="ECO:0000259" key="3">
    <source>
        <dbReference type="Pfam" id="PF04909"/>
    </source>
</evidence>
<keyword evidence="5" id="KW-1185">Reference proteome</keyword>
<evidence type="ECO:0000256" key="2">
    <source>
        <dbReference type="SAM" id="SignalP"/>
    </source>
</evidence>
<dbReference type="InterPro" id="IPR032466">
    <property type="entry name" value="Metal_Hydrolase"/>
</dbReference>
<dbReference type="SUPFAM" id="SSF51556">
    <property type="entry name" value="Metallo-dependent hydrolases"/>
    <property type="match status" value="1"/>
</dbReference>
<dbReference type="GO" id="GO:0016831">
    <property type="term" value="F:carboxy-lyase activity"/>
    <property type="evidence" value="ECO:0007669"/>
    <property type="project" value="InterPro"/>
</dbReference>
<evidence type="ECO:0000256" key="1">
    <source>
        <dbReference type="ARBA" id="ARBA00023239"/>
    </source>
</evidence>
<dbReference type="PANTHER" id="PTHR21240:SF28">
    <property type="entry name" value="ISO-OROTATE DECARBOXYLASE (EUROFUNG)"/>
    <property type="match status" value="1"/>
</dbReference>
<dbReference type="InterPro" id="IPR032465">
    <property type="entry name" value="ACMSD"/>
</dbReference>
<dbReference type="KEGG" id="msil:METEAL_07500"/>
<dbReference type="Proteomes" id="UP001238179">
    <property type="component" value="Chromosome"/>
</dbReference>
<dbReference type="RefSeq" id="WP_316414465.1">
    <property type="nucleotide sequence ID" value="NZ_AP027080.1"/>
</dbReference>
<dbReference type="PANTHER" id="PTHR21240">
    <property type="entry name" value="2-AMINO-3-CARBOXYLMUCONATE-6-SEMIALDEHYDE DECARBOXYLASE"/>
    <property type="match status" value="1"/>
</dbReference>
<feature type="domain" description="Amidohydrolase-related" evidence="3">
    <location>
        <begin position="40"/>
        <end position="346"/>
    </location>
</feature>
<proteinExistence type="predicted"/>
<dbReference type="EMBL" id="AP027080">
    <property type="protein sequence ID" value="BDU71576.1"/>
    <property type="molecule type" value="Genomic_DNA"/>
</dbReference>
<keyword evidence="2" id="KW-0732">Signal</keyword>
<accession>A0AA48GFC4</accession>
<keyword evidence="1" id="KW-0456">Lyase</keyword>
<feature type="signal peptide" evidence="2">
    <location>
        <begin position="1"/>
        <end position="18"/>
    </location>
</feature>
<dbReference type="Gene3D" id="3.20.20.140">
    <property type="entry name" value="Metal-dependent hydrolases"/>
    <property type="match status" value="1"/>
</dbReference>
<gene>
    <name evidence="4" type="ORF">METEAL_07500</name>
</gene>
<dbReference type="Pfam" id="PF04909">
    <property type="entry name" value="Amidohydro_2"/>
    <property type="match status" value="1"/>
</dbReference>
<name>A0AA48GFC4_9BACT</name>
<dbReference type="GO" id="GO:0005737">
    <property type="term" value="C:cytoplasm"/>
    <property type="evidence" value="ECO:0007669"/>
    <property type="project" value="TreeGrafter"/>
</dbReference>
<evidence type="ECO:0000313" key="4">
    <source>
        <dbReference type="EMBL" id="BDU71576.1"/>
    </source>
</evidence>
<sequence>MNPTALLLALASTLAAQAPDQLLLKDYRPRSIYKVPVTRVEKAMFPVVDMHSHAYAETDAQAAEWAATMDRCGIERTVVLVTEPGKGFDEAVKRYGKFPRHFQLWCGLDLSGFDQPGFAAAAVAELRRCHRAGAKGVGEITDKGGGLAGNKGGMHLDDPRMDPILEDCADLGLPFNIHVGEDQWMYEPADRTNDGLMNAFTWKIADSPSILRHDAVVATLDRAAARHPRTTFIACHFANCSSDLALLGSMLDRHPNLYADISARYAETSPVPRATAKFIAKYQDRLLYGTDMGMDAGMYGITFRILETQDEHFYEVDQFGYHWPLYGLGLDAGILRKLYRDNALALMKRVERP</sequence>
<protein>
    <recommendedName>
        <fullName evidence="3">Amidohydrolase-related domain-containing protein</fullName>
    </recommendedName>
</protein>
<dbReference type="InterPro" id="IPR006680">
    <property type="entry name" value="Amidohydro-rel"/>
</dbReference>